<reference evidence="4 5" key="1">
    <citation type="submission" date="2024-09" db="EMBL/GenBank/DDBJ databases">
        <authorList>
            <person name="Sun Q."/>
            <person name="Mori K."/>
        </authorList>
    </citation>
    <scope>NUCLEOTIDE SEQUENCE [LARGE SCALE GENOMIC DNA]</scope>
    <source>
        <strain evidence="4 5">KCTC 23315</strain>
    </source>
</reference>
<sequence>MAHHVIRRFCPAVLFVVGVWTPAVATPYFPPAGQWAEASPRSLNINAQRLQQAVDYAIASENKAAKDQAIVQATTFGAREPYDQIIGPMSVRAGANGLIVYQGKVVARWGDVDKVDMTHSITKTFLTTVTGLALQQGLIHNLNDKVAASMPPGVDLYQGAHNSQIRWEHLLRQSSDWQGTLWGKPDWADRPEGKTPADWPQRPLRTPGTFYKYNDVRMNLLALSTLYVWRKPLPQVLNERIMQPIGASSTWRWVGYDNSWLELDGQNMQSVSGGGHWGGGMFINAWDLARFGYLFLRDGNWNGQQLVSQQFIQQARTGGPANPQYGFANWFLNTDQKALPSAPASAVTFEGAGRNVIYLDKEHDLLIVTRWIGNGPELNQLVGKVLAALPAVH</sequence>
<dbReference type="Gene3D" id="3.40.710.10">
    <property type="entry name" value="DD-peptidase/beta-lactamase superfamily"/>
    <property type="match status" value="1"/>
</dbReference>
<dbReference type="RefSeq" id="WP_377241235.1">
    <property type="nucleotide sequence ID" value="NZ_JBHLXP010000001.1"/>
</dbReference>
<keyword evidence="2" id="KW-0732">Signal</keyword>
<dbReference type="EC" id="3.-.-.-" evidence="4"/>
<dbReference type="InterPro" id="IPR050789">
    <property type="entry name" value="Diverse_Enzym_Activities"/>
</dbReference>
<evidence type="ECO:0000256" key="2">
    <source>
        <dbReference type="SAM" id="SignalP"/>
    </source>
</evidence>
<feature type="signal peptide" evidence="2">
    <location>
        <begin position="1"/>
        <end position="25"/>
    </location>
</feature>
<gene>
    <name evidence="4" type="ORF">ACFFJP_05435</name>
</gene>
<dbReference type="EMBL" id="JBHLXP010000001">
    <property type="protein sequence ID" value="MFC0047722.1"/>
    <property type="molecule type" value="Genomic_DNA"/>
</dbReference>
<evidence type="ECO:0000259" key="3">
    <source>
        <dbReference type="Pfam" id="PF00144"/>
    </source>
</evidence>
<name>A0ABV6BCB8_9GAMM</name>
<dbReference type="Proteomes" id="UP001589813">
    <property type="component" value="Unassembled WGS sequence"/>
</dbReference>
<dbReference type="SUPFAM" id="SSF56601">
    <property type="entry name" value="beta-lactamase/transpeptidase-like"/>
    <property type="match status" value="1"/>
</dbReference>
<comment type="caution">
    <text evidence="4">The sequence shown here is derived from an EMBL/GenBank/DDBJ whole genome shotgun (WGS) entry which is preliminary data.</text>
</comment>
<feature type="domain" description="Beta-lactamase-related" evidence="3">
    <location>
        <begin position="88"/>
        <end position="368"/>
    </location>
</feature>
<dbReference type="PANTHER" id="PTHR43283:SF11">
    <property type="entry name" value="BETA-LACTAMASE-RELATED DOMAIN-CONTAINING PROTEIN"/>
    <property type="match status" value="1"/>
</dbReference>
<keyword evidence="1 4" id="KW-0378">Hydrolase</keyword>
<evidence type="ECO:0000313" key="5">
    <source>
        <dbReference type="Proteomes" id="UP001589813"/>
    </source>
</evidence>
<dbReference type="Pfam" id="PF00144">
    <property type="entry name" value="Beta-lactamase"/>
    <property type="match status" value="1"/>
</dbReference>
<proteinExistence type="predicted"/>
<protein>
    <submittedName>
        <fullName evidence="4">Serine hydrolase domain-containing protein</fullName>
        <ecNumber evidence="4">3.-.-.-</ecNumber>
    </submittedName>
</protein>
<evidence type="ECO:0000256" key="1">
    <source>
        <dbReference type="ARBA" id="ARBA00022801"/>
    </source>
</evidence>
<evidence type="ECO:0000313" key="4">
    <source>
        <dbReference type="EMBL" id="MFC0047722.1"/>
    </source>
</evidence>
<dbReference type="InterPro" id="IPR001466">
    <property type="entry name" value="Beta-lactam-related"/>
</dbReference>
<dbReference type="PANTHER" id="PTHR43283">
    <property type="entry name" value="BETA-LACTAMASE-RELATED"/>
    <property type="match status" value="1"/>
</dbReference>
<dbReference type="InterPro" id="IPR012338">
    <property type="entry name" value="Beta-lactam/transpept-like"/>
</dbReference>
<accession>A0ABV6BCB8</accession>
<dbReference type="GO" id="GO:0016787">
    <property type="term" value="F:hydrolase activity"/>
    <property type="evidence" value="ECO:0007669"/>
    <property type="project" value="UniProtKB-KW"/>
</dbReference>
<organism evidence="4 5">
    <name type="scientific">Rheinheimera tilapiae</name>
    <dbReference type="NCBI Taxonomy" id="875043"/>
    <lineage>
        <taxon>Bacteria</taxon>
        <taxon>Pseudomonadati</taxon>
        <taxon>Pseudomonadota</taxon>
        <taxon>Gammaproteobacteria</taxon>
        <taxon>Chromatiales</taxon>
        <taxon>Chromatiaceae</taxon>
        <taxon>Rheinheimera</taxon>
    </lineage>
</organism>
<feature type="chain" id="PRO_5046909186" evidence="2">
    <location>
        <begin position="26"/>
        <end position="393"/>
    </location>
</feature>
<keyword evidence="5" id="KW-1185">Reference proteome</keyword>